<feature type="domain" description="DUF5117" evidence="2">
    <location>
        <begin position="118"/>
        <end position="297"/>
    </location>
</feature>
<dbReference type="EMBL" id="SPNC01000112">
    <property type="protein sequence ID" value="TFH94525.1"/>
    <property type="molecule type" value="Genomic_DNA"/>
</dbReference>
<accession>A0A4Y8WMX2</accession>
<organism evidence="4 5">
    <name type="scientific">Porphyromonas levii</name>
    <dbReference type="NCBI Taxonomy" id="28114"/>
    <lineage>
        <taxon>Bacteria</taxon>
        <taxon>Pseudomonadati</taxon>
        <taxon>Bacteroidota</taxon>
        <taxon>Bacteroidia</taxon>
        <taxon>Bacteroidales</taxon>
        <taxon>Porphyromonadaceae</taxon>
        <taxon>Porphyromonas</taxon>
    </lineage>
</organism>
<reference evidence="4 5" key="1">
    <citation type="submission" date="2019-03" db="EMBL/GenBank/DDBJ databases">
        <title>Porphyromonas levii Isolated from the Uterus of Dairy Cows.</title>
        <authorList>
            <person name="Francis A.M."/>
        </authorList>
    </citation>
    <scope>NUCLEOTIDE SEQUENCE [LARGE SCALE GENOMIC DNA]</scope>
    <source>
        <strain evidence="4 5">AF5678</strain>
    </source>
</reference>
<dbReference type="OrthoDB" id="1038482at2"/>
<feature type="domain" description="DUF5118" evidence="3">
    <location>
        <begin position="46"/>
        <end position="94"/>
    </location>
</feature>
<dbReference type="Pfam" id="PF17148">
    <property type="entry name" value="DUF5117"/>
    <property type="match status" value="1"/>
</dbReference>
<evidence type="ECO:0000259" key="1">
    <source>
        <dbReference type="Pfam" id="PF16313"/>
    </source>
</evidence>
<gene>
    <name evidence="4" type="ORF">E4P47_07100</name>
</gene>
<feature type="domain" description="EcxA zinc-binding" evidence="1">
    <location>
        <begin position="423"/>
        <end position="724"/>
    </location>
</feature>
<protein>
    <submittedName>
        <fullName evidence="4">DUF5117 domain-containing protein</fullName>
    </submittedName>
</protein>
<evidence type="ECO:0000313" key="5">
    <source>
        <dbReference type="Proteomes" id="UP000297225"/>
    </source>
</evidence>
<dbReference type="Pfam" id="PF17162">
    <property type="entry name" value="DUF5118"/>
    <property type="match status" value="1"/>
</dbReference>
<dbReference type="InterPro" id="IPR033428">
    <property type="entry name" value="DUF5118"/>
</dbReference>
<sequence>MLKIKNNVMMITYMFPLSGLRKSLLFFPFLMLMGVFAQPALADGKSVYDKLFKDKAKLKTEKGFVTVHQYDEKIYLEIPKALMGRDFLISSVITNSSELTLAGAEAAPQRFLTIDCTDSLVIFKQLRPTIFYKKDNIELQNALKLSQASAILQTFPIKGYSEDSTALVFDCTSYIDAGSKSVFDLIGRNYGGYFTTIESAEVDRRASFYRDFRMFDSSVAFYSTVTATLTTSMLGLQTTKLPVHTFECASYFQLLPEEKMPIRIYHPEIGSLNVGFDDYRDLSDVKANFMVSRADLQRKNELVYYVDTLLPPSWRDLIGVAIEKWNQAFEQEGLGSPLKVKPFPSDPSFDALDPMNFKIVSHPNPSKGTSYFSVTDPRTGQIMGATITLGQGIHSAIRSNGMIRMSAVDERFRNYYIDDKAVEDVLITYLLKNIGRSLGLTTNLAGSMAYTPEQLRSPEFTQANGISASVMDDVLFNSLARPGDKERGVNLFMNVVGSADRLAIFYLYADIPKGEDETEYLHRRVRSHYGDPAYRFLQLSNPLLQDPRGQFSDLSSDLIQAAYNRIDLLRYVTKNVTSWLSSDEIPANYKETLPAYIFSEAYFNSMIPLLSYIGGVYTDGRATVDGKTQFKSVSRKDQKVAMQTFCKIWDTLDFLNENKELLEYNGGGDSMTKWAVSVGLPIRDVFDRVKAMTVSVAYAEDGDIYTEEEMLKDFEDFLFSDVRKGNPLSDNKLNMINQYITSLITLSPKLKAIFLSSSMNNKRSFVSLSDKEKVSGMKLLSADIMPKTYDIEERRGAAINSVPFYVPNDLTKVGYKMLQSLEKRLKKARFLSNNTTYKSRIDYNLRMISFALGVN</sequence>
<dbReference type="AlphaFoldDB" id="A0A4Y8WMX2"/>
<proteinExistence type="predicted"/>
<dbReference type="InterPro" id="IPR033413">
    <property type="entry name" value="DUF5117"/>
</dbReference>
<name>A0A4Y8WMX2_9PORP</name>
<dbReference type="PANTHER" id="PTHR38478">
    <property type="entry name" value="PEPTIDASE M1A AND M12B"/>
    <property type="match status" value="1"/>
</dbReference>
<evidence type="ECO:0000259" key="3">
    <source>
        <dbReference type="Pfam" id="PF17162"/>
    </source>
</evidence>
<dbReference type="InterPro" id="IPR032534">
    <property type="entry name" value="EcxA_zinc-bd"/>
</dbReference>
<comment type="caution">
    <text evidence="4">The sequence shown here is derived from an EMBL/GenBank/DDBJ whole genome shotgun (WGS) entry which is preliminary data.</text>
</comment>
<evidence type="ECO:0000313" key="4">
    <source>
        <dbReference type="EMBL" id="TFH94525.1"/>
    </source>
</evidence>
<dbReference type="Pfam" id="PF16313">
    <property type="entry name" value="DUF4953"/>
    <property type="match status" value="1"/>
</dbReference>
<dbReference type="Proteomes" id="UP000297225">
    <property type="component" value="Unassembled WGS sequence"/>
</dbReference>
<dbReference type="PANTHER" id="PTHR38478:SF1">
    <property type="entry name" value="ZINC DEPENDENT METALLOPROTEASE DOMAIN LIPOPROTEIN"/>
    <property type="match status" value="1"/>
</dbReference>
<dbReference type="STRING" id="1122973.GCA_000379925_01559"/>
<evidence type="ECO:0000259" key="2">
    <source>
        <dbReference type="Pfam" id="PF17148"/>
    </source>
</evidence>
<keyword evidence="5" id="KW-1185">Reference proteome</keyword>